<keyword evidence="3" id="KW-1185">Reference proteome</keyword>
<protein>
    <submittedName>
        <fullName evidence="2">Uncharacterized protein</fullName>
    </submittedName>
</protein>
<keyword evidence="1" id="KW-0472">Membrane</keyword>
<dbReference type="KEGG" id="bor:COCMIDRAFT_31637"/>
<keyword evidence="1" id="KW-1133">Transmembrane helix</keyword>
<dbReference type="OrthoDB" id="3691509at2759"/>
<keyword evidence="1" id="KW-0812">Transmembrane</keyword>
<dbReference type="Proteomes" id="UP000054032">
    <property type="component" value="Unassembled WGS sequence"/>
</dbReference>
<organism evidence="2 3">
    <name type="scientific">Bipolaris oryzae ATCC 44560</name>
    <dbReference type="NCBI Taxonomy" id="930090"/>
    <lineage>
        <taxon>Eukaryota</taxon>
        <taxon>Fungi</taxon>
        <taxon>Dikarya</taxon>
        <taxon>Ascomycota</taxon>
        <taxon>Pezizomycotina</taxon>
        <taxon>Dothideomycetes</taxon>
        <taxon>Pleosporomycetidae</taxon>
        <taxon>Pleosporales</taxon>
        <taxon>Pleosporineae</taxon>
        <taxon>Pleosporaceae</taxon>
        <taxon>Bipolaris</taxon>
    </lineage>
</organism>
<name>W6ZM63_COCMI</name>
<dbReference type="GeneID" id="19121916"/>
<proteinExistence type="predicted"/>
<dbReference type="EMBL" id="KI963919">
    <property type="protein sequence ID" value="EUC51078.1"/>
    <property type="molecule type" value="Genomic_DNA"/>
</dbReference>
<evidence type="ECO:0000313" key="3">
    <source>
        <dbReference type="Proteomes" id="UP000054032"/>
    </source>
</evidence>
<dbReference type="AlphaFoldDB" id="W6ZM63"/>
<reference evidence="2 3" key="1">
    <citation type="journal article" date="2013" name="PLoS Genet.">
        <title>Comparative genome structure, secondary metabolite, and effector coding capacity across Cochliobolus pathogens.</title>
        <authorList>
            <person name="Condon B.J."/>
            <person name="Leng Y."/>
            <person name="Wu D."/>
            <person name="Bushley K.E."/>
            <person name="Ohm R.A."/>
            <person name="Otillar R."/>
            <person name="Martin J."/>
            <person name="Schackwitz W."/>
            <person name="Grimwood J."/>
            <person name="MohdZainudin N."/>
            <person name="Xue C."/>
            <person name="Wang R."/>
            <person name="Manning V.A."/>
            <person name="Dhillon B."/>
            <person name="Tu Z.J."/>
            <person name="Steffenson B.J."/>
            <person name="Salamov A."/>
            <person name="Sun H."/>
            <person name="Lowry S."/>
            <person name="LaButti K."/>
            <person name="Han J."/>
            <person name="Copeland A."/>
            <person name="Lindquist E."/>
            <person name="Barry K."/>
            <person name="Schmutz J."/>
            <person name="Baker S.E."/>
            <person name="Ciuffetti L.M."/>
            <person name="Grigoriev I.V."/>
            <person name="Zhong S."/>
            <person name="Turgeon B.G."/>
        </authorList>
    </citation>
    <scope>NUCLEOTIDE SEQUENCE [LARGE SCALE GENOMIC DNA]</scope>
    <source>
        <strain evidence="2 3">ATCC 44560</strain>
    </source>
</reference>
<evidence type="ECO:0000313" key="2">
    <source>
        <dbReference type="EMBL" id="EUC51078.1"/>
    </source>
</evidence>
<gene>
    <name evidence="2" type="ORF">COCMIDRAFT_31637</name>
</gene>
<accession>W6ZM63</accession>
<dbReference type="RefSeq" id="XP_007682353.1">
    <property type="nucleotide sequence ID" value="XM_007684163.1"/>
</dbReference>
<evidence type="ECO:0000256" key="1">
    <source>
        <dbReference type="SAM" id="Phobius"/>
    </source>
</evidence>
<feature type="transmembrane region" description="Helical" evidence="1">
    <location>
        <begin position="20"/>
        <end position="41"/>
    </location>
</feature>
<dbReference type="HOGENOM" id="CLU_2497558_0_0_1"/>
<sequence length="86" mass="9805">MRSWRQRALYEPEWATDDCYSLPLSLTLTFLIFLSSCFLFLSKFCNNCCASFCYRKPRLASYQHPIGSNDVTAPTAGTPTCNGRLH</sequence>